<dbReference type="Proteomes" id="UP000033608">
    <property type="component" value="Unassembled WGS sequence"/>
</dbReference>
<feature type="transmembrane region" description="Helical" evidence="1">
    <location>
        <begin position="90"/>
        <end position="109"/>
    </location>
</feature>
<evidence type="ECO:0008006" key="6">
    <source>
        <dbReference type="Google" id="ProtNLM"/>
    </source>
</evidence>
<keyword evidence="1" id="KW-1133">Transmembrane helix</keyword>
<proteinExistence type="predicted"/>
<reference evidence="2 4" key="1">
    <citation type="submission" date="2015-03" db="EMBL/GenBank/DDBJ databases">
        <authorList>
            <person name="Hassan Y.I."/>
            <person name="Lepp D."/>
            <person name="Zhou T."/>
        </authorList>
    </citation>
    <scope>NUCLEOTIDE SEQUENCE [LARGE SCALE GENOMIC DNA]</scope>
    <source>
        <strain evidence="2 4">DSM 17137</strain>
    </source>
</reference>
<evidence type="ECO:0000313" key="3">
    <source>
        <dbReference type="EMBL" id="SHE72413.1"/>
    </source>
</evidence>
<dbReference type="EMBL" id="LAJF01000089">
    <property type="protein sequence ID" value="KKB83729.1"/>
    <property type="molecule type" value="Genomic_DNA"/>
</dbReference>
<evidence type="ECO:0000313" key="4">
    <source>
        <dbReference type="Proteomes" id="UP000033608"/>
    </source>
</evidence>
<gene>
    <name evidence="3" type="ORF">SAMN02745223_01009</name>
    <name evidence="2" type="ORF">VW29_13660</name>
</gene>
<keyword evidence="1" id="KW-0812">Transmembrane</keyword>
<keyword evidence="4" id="KW-1185">Reference proteome</keyword>
<sequence length="115" mass="12226">MAIASKRTIRQIENAGEDAVDALSQQIAALRSELATLADAVNDYGGGALVDIRHDAGELVKQVRHQGVVAAREISKQAHVAGKVVRDNPVPLIVTLGTIALVSALIFTADQRLRH</sequence>
<dbReference type="AlphaFoldDB" id="A0A0F5LNN7"/>
<evidence type="ECO:0000313" key="2">
    <source>
        <dbReference type="EMBL" id="KKB83729.1"/>
    </source>
</evidence>
<reference evidence="3 5" key="2">
    <citation type="submission" date="2016-11" db="EMBL/GenBank/DDBJ databases">
        <authorList>
            <person name="Jaros S."/>
            <person name="Januszkiewicz K."/>
            <person name="Wedrychowicz H."/>
        </authorList>
    </citation>
    <scope>NUCLEOTIDE SEQUENCE [LARGE SCALE GENOMIC DNA]</scope>
    <source>
        <strain evidence="3 5">DSM 17137</strain>
    </source>
</reference>
<evidence type="ECO:0000313" key="5">
    <source>
        <dbReference type="Proteomes" id="UP000184533"/>
    </source>
</evidence>
<name>A0A0F5LNN7_9HYPH</name>
<dbReference type="Proteomes" id="UP000184533">
    <property type="component" value="Unassembled WGS sequence"/>
</dbReference>
<evidence type="ECO:0000256" key="1">
    <source>
        <dbReference type="SAM" id="Phobius"/>
    </source>
</evidence>
<dbReference type="RefSeq" id="WP_046135806.1">
    <property type="nucleotide sequence ID" value="NZ_FQVC01000002.1"/>
</dbReference>
<keyword evidence="1" id="KW-0472">Membrane</keyword>
<dbReference type="OrthoDB" id="7949641at2"/>
<accession>A0A0F5LNN7</accession>
<dbReference type="STRING" id="1121477.SAMN02745223_01009"/>
<dbReference type="PATRIC" id="fig|1121477.3.peg.3892"/>
<protein>
    <recommendedName>
        <fullName evidence="6">Membrane-anchored ribosome-binding protein, inhibits growth in stationary phase, ElaB/YqjD/DUF883 family</fullName>
    </recommendedName>
</protein>
<organism evidence="2 4">
    <name type="scientific">Devosia limi DSM 17137</name>
    <dbReference type="NCBI Taxonomy" id="1121477"/>
    <lineage>
        <taxon>Bacteria</taxon>
        <taxon>Pseudomonadati</taxon>
        <taxon>Pseudomonadota</taxon>
        <taxon>Alphaproteobacteria</taxon>
        <taxon>Hyphomicrobiales</taxon>
        <taxon>Devosiaceae</taxon>
        <taxon>Devosia</taxon>
    </lineage>
</organism>
<dbReference type="EMBL" id="FQVC01000002">
    <property type="protein sequence ID" value="SHE72413.1"/>
    <property type="molecule type" value="Genomic_DNA"/>
</dbReference>